<dbReference type="EMBL" id="JADKYY010000006">
    <property type="protein sequence ID" value="MBF5027398.1"/>
    <property type="molecule type" value="Genomic_DNA"/>
</dbReference>
<protein>
    <submittedName>
        <fullName evidence="2">DUF2007 domain-containing protein</fullName>
    </submittedName>
</protein>
<dbReference type="SUPFAM" id="SSF54913">
    <property type="entry name" value="GlnB-like"/>
    <property type="match status" value="1"/>
</dbReference>
<dbReference type="AlphaFoldDB" id="A0A931EAM0"/>
<dbReference type="InterPro" id="IPR011322">
    <property type="entry name" value="N-reg_PII-like_a/b"/>
</dbReference>
<dbReference type="Pfam" id="PF09413">
    <property type="entry name" value="DUF2007"/>
    <property type="match status" value="1"/>
</dbReference>
<evidence type="ECO:0000313" key="3">
    <source>
        <dbReference type="Proteomes" id="UP000694480"/>
    </source>
</evidence>
<dbReference type="Proteomes" id="UP000694480">
    <property type="component" value="Unassembled WGS sequence"/>
</dbReference>
<evidence type="ECO:0000259" key="1">
    <source>
        <dbReference type="Pfam" id="PF09413"/>
    </source>
</evidence>
<sequence length="75" mass="8617">MKTVYRTFMLHQVQIAQGLLEAHGIISYVHNEYVNNVAVMPVAENYLLKVGERDFARALEILQQSALLEEDQQDL</sequence>
<organism evidence="2 3">
    <name type="scientific">Planobacterium oryzisoli</name>
    <dbReference type="NCBI Taxonomy" id="2771435"/>
    <lineage>
        <taxon>Bacteria</taxon>
        <taxon>Pseudomonadati</taxon>
        <taxon>Bacteroidota</taxon>
        <taxon>Flavobacteriia</taxon>
        <taxon>Flavobacteriales</taxon>
        <taxon>Weeksellaceae</taxon>
        <taxon>Chryseobacterium group</taxon>
        <taxon>Chryseobacterium</taxon>
    </lineage>
</organism>
<dbReference type="InterPro" id="IPR018551">
    <property type="entry name" value="DUF2007"/>
</dbReference>
<name>A0A931EAM0_9FLAO</name>
<keyword evidence="3" id="KW-1185">Reference proteome</keyword>
<proteinExistence type="predicted"/>
<comment type="caution">
    <text evidence="2">The sequence shown here is derived from an EMBL/GenBank/DDBJ whole genome shotgun (WGS) entry which is preliminary data.</text>
</comment>
<evidence type="ECO:0000313" key="2">
    <source>
        <dbReference type="EMBL" id="MBF5027398.1"/>
    </source>
</evidence>
<reference evidence="2" key="1">
    <citation type="submission" date="2020-11" db="EMBL/GenBank/DDBJ databases">
        <title>Genome seq and assembly of Planobacterium sp.</title>
        <authorList>
            <person name="Chhetri G."/>
        </authorList>
    </citation>
    <scope>NUCLEOTIDE SEQUENCE</scope>
    <source>
        <strain evidence="2">GCR5</strain>
    </source>
</reference>
<gene>
    <name evidence="2" type="ORF">IC612_06255</name>
</gene>
<dbReference type="RefSeq" id="WP_194739328.1">
    <property type="nucleotide sequence ID" value="NZ_JADKYY010000006.1"/>
</dbReference>
<dbReference type="Gene3D" id="3.30.70.790">
    <property type="entry name" value="UreE, C-terminal domain"/>
    <property type="match status" value="1"/>
</dbReference>
<accession>A0A931EAM0</accession>
<feature type="domain" description="DUF2007" evidence="1">
    <location>
        <begin position="1"/>
        <end position="64"/>
    </location>
</feature>